<evidence type="ECO:0000313" key="1">
    <source>
        <dbReference type="EMBL" id="SFC74053.1"/>
    </source>
</evidence>
<dbReference type="Proteomes" id="UP000182192">
    <property type="component" value="Unassembled WGS sequence"/>
</dbReference>
<name>A0A1I1LUS0_RUMAL</name>
<gene>
    <name evidence="1" type="ORF">SAMN02910406_02296</name>
</gene>
<dbReference type="EMBL" id="FOKQ01000019">
    <property type="protein sequence ID" value="SFC74053.1"/>
    <property type="molecule type" value="Genomic_DNA"/>
</dbReference>
<evidence type="ECO:0000313" key="2">
    <source>
        <dbReference type="Proteomes" id="UP000182192"/>
    </source>
</evidence>
<dbReference type="AlphaFoldDB" id="A0A1I1LUS0"/>
<dbReference type="OrthoDB" id="1820524at2"/>
<reference evidence="1 2" key="1">
    <citation type="submission" date="2016-10" db="EMBL/GenBank/DDBJ databases">
        <authorList>
            <person name="de Groot N.N."/>
        </authorList>
    </citation>
    <scope>NUCLEOTIDE SEQUENCE [LARGE SCALE GENOMIC DNA]</scope>
    <source>
        <strain evidence="1 2">AR67</strain>
    </source>
</reference>
<dbReference type="RefSeq" id="WP_074961933.1">
    <property type="nucleotide sequence ID" value="NZ_FOKQ01000019.1"/>
</dbReference>
<sequence>MILIDFGIICREQKKRSFPRSIPKVRFQSHIRRENSEAMYDDFYHFEAADKLTGIWYFAWLTDDIFLEQSFFDIADKGSPWIYAVPEWEETVRAILAFYLKASPIHKIAVLPRIQDRSANVTHAECTLDEFMDKLKAGDIRWNELYNIGENNRAEVK</sequence>
<accession>A0A1I1LUS0</accession>
<organism evidence="1 2">
    <name type="scientific">Ruminococcus albus</name>
    <dbReference type="NCBI Taxonomy" id="1264"/>
    <lineage>
        <taxon>Bacteria</taxon>
        <taxon>Bacillati</taxon>
        <taxon>Bacillota</taxon>
        <taxon>Clostridia</taxon>
        <taxon>Eubacteriales</taxon>
        <taxon>Oscillospiraceae</taxon>
        <taxon>Ruminococcus</taxon>
    </lineage>
</organism>
<protein>
    <submittedName>
        <fullName evidence="1">Uncharacterized protein</fullName>
    </submittedName>
</protein>
<proteinExistence type="predicted"/>